<dbReference type="Proteomes" id="UP001642409">
    <property type="component" value="Unassembled WGS sequence"/>
</dbReference>
<dbReference type="AlphaFoldDB" id="A0AA86QMQ2"/>
<organism evidence="5">
    <name type="scientific">Hexamita inflata</name>
    <dbReference type="NCBI Taxonomy" id="28002"/>
    <lineage>
        <taxon>Eukaryota</taxon>
        <taxon>Metamonada</taxon>
        <taxon>Diplomonadida</taxon>
        <taxon>Hexamitidae</taxon>
        <taxon>Hexamitinae</taxon>
        <taxon>Hexamita</taxon>
    </lineage>
</organism>
<evidence type="ECO:0000313" key="6">
    <source>
        <dbReference type="EMBL" id="CAI9969497.1"/>
    </source>
</evidence>
<dbReference type="SMART" id="SM00028">
    <property type="entry name" value="TPR"/>
    <property type="match status" value="3"/>
</dbReference>
<evidence type="ECO:0000313" key="5">
    <source>
        <dbReference type="EMBL" id="CAI9959422.1"/>
    </source>
</evidence>
<dbReference type="GO" id="GO:0005930">
    <property type="term" value="C:axoneme"/>
    <property type="evidence" value="ECO:0007669"/>
    <property type="project" value="UniProtKB-SubCell"/>
</dbReference>
<evidence type="ECO:0000313" key="9">
    <source>
        <dbReference type="Proteomes" id="UP001642409"/>
    </source>
</evidence>
<evidence type="ECO:0000256" key="4">
    <source>
        <dbReference type="PROSITE-ProRule" id="PRU00339"/>
    </source>
</evidence>
<dbReference type="EMBL" id="CAXDID020000459">
    <property type="protein sequence ID" value="CAL6093553.1"/>
    <property type="molecule type" value="Genomic_DNA"/>
</dbReference>
<reference evidence="7 9" key="2">
    <citation type="submission" date="2024-07" db="EMBL/GenBank/DDBJ databases">
        <authorList>
            <person name="Akdeniz Z."/>
        </authorList>
    </citation>
    <scope>NUCLEOTIDE SEQUENCE [LARGE SCALE GENOMIC DNA]</scope>
</reference>
<keyword evidence="4" id="KW-0802">TPR repeat</keyword>
<comment type="caution">
    <text evidence="5">The sequence shown here is derived from an EMBL/GenBank/DDBJ whole genome shotgun (WGS) entry which is preliminary data.</text>
</comment>
<sequence>MQKKKVEILSKDELLLKRLITEAQRHQSTQQYRLAIQAYTQVLDLIITGPVNDRRDIFLARSACYVAAGQPRDAVTDADAAIELDQDSCSAYYQKAEAYFSFGQFEQALVNYYAAYQKRPDIDKFRLGVQKAEKAILQAVQTCISGERVDLDFGYANPSAEQLKQSLLTNQTVNKQRCLCGCEGCDSRSCCDFLHESASCKCNCTACAHHNMYKHNLILDPVTNNYQEVSLACGIQVGASNSNTPVAGQARTQRVQTMPAVQKPNTKRVLNPLQEDKEFINGIISDQTLLNNENIQTLTKKSQDFIQTKNNFWDQQGEVFNRTTKKPLERKKTLPQKLPNLMVSQDLSGSQIQELDNRELLTRVLQKIQQSQQLLNQNQLTQALLIMQTVDKQAQQIQINENDDKNFALRNEKTKLMADAFTLIGSIYYRLNQLDLALQQFSQALDQAFLYTIMDSNQINRARKEEVQLYERQKLNQNALTVRALRSVYNICVEQRYFQRAIQCLEELRLMEYVPYLKAIDMFYLTHCYYSTNPDSEQLFESAVYTVEMIVGESVEFKMRKKYQIKVSPFGVKEYNELAPMWTGQKLNAIKDVYYDSLWLLYQGSLNLAEDGQKKAVGVLKDGLLFAERMGDKQVQNRFLAEVRRYEDVEM</sequence>
<dbReference type="Pfam" id="PF13181">
    <property type="entry name" value="TPR_8"/>
    <property type="match status" value="1"/>
</dbReference>
<evidence type="ECO:0000256" key="3">
    <source>
        <dbReference type="ARBA" id="ARBA00034143"/>
    </source>
</evidence>
<accession>A0AA86QMQ2</accession>
<dbReference type="SUPFAM" id="SSF48452">
    <property type="entry name" value="TPR-like"/>
    <property type="match status" value="1"/>
</dbReference>
<proteinExistence type="predicted"/>
<evidence type="ECO:0000256" key="2">
    <source>
        <dbReference type="ARBA" id="ARBA00034139"/>
    </source>
</evidence>
<comment type="subcellular location">
    <subcellularLocation>
        <location evidence="1">Cytoplasm</location>
        <location evidence="1">Cytoskeleton</location>
        <location evidence="1">Cilium axoneme</location>
    </subcellularLocation>
</comment>
<gene>
    <name evidence="7" type="ORF">HINF_LOCUS31569</name>
    <name evidence="5" type="ORF">HINF_LOCUS47067</name>
    <name evidence="6" type="ORF">HINF_LOCUS57142</name>
    <name evidence="8" type="ORF">HINF_LOCUS67045</name>
</gene>
<dbReference type="InterPro" id="IPR040111">
    <property type="entry name" value="ODAD4"/>
</dbReference>
<dbReference type="InterPro" id="IPR019734">
    <property type="entry name" value="TPR_rpt"/>
</dbReference>
<evidence type="ECO:0000313" key="7">
    <source>
        <dbReference type="EMBL" id="CAL6027949.1"/>
    </source>
</evidence>
<protein>
    <recommendedName>
        <fullName evidence="2">Outer dynein arm-docking complex subunit 4</fullName>
    </recommendedName>
    <alternativeName>
        <fullName evidence="3">Tetratricopeptide repeat protein 25</fullName>
    </alternativeName>
</protein>
<dbReference type="PROSITE" id="PS50005">
    <property type="entry name" value="TPR"/>
    <property type="match status" value="2"/>
</dbReference>
<evidence type="ECO:0000313" key="8">
    <source>
        <dbReference type="EMBL" id="CAL6093553.1"/>
    </source>
</evidence>
<dbReference type="Gene3D" id="1.25.40.10">
    <property type="entry name" value="Tetratricopeptide repeat domain"/>
    <property type="match status" value="1"/>
</dbReference>
<dbReference type="EMBL" id="CATOUU010000918">
    <property type="protein sequence ID" value="CAI9959422.1"/>
    <property type="molecule type" value="Genomic_DNA"/>
</dbReference>
<dbReference type="PANTHER" id="PTHR23040">
    <property type="match status" value="1"/>
</dbReference>
<reference evidence="5" key="1">
    <citation type="submission" date="2023-06" db="EMBL/GenBank/DDBJ databases">
        <authorList>
            <person name="Kurt Z."/>
        </authorList>
    </citation>
    <scope>NUCLEOTIDE SEQUENCE</scope>
</reference>
<evidence type="ECO:0000256" key="1">
    <source>
        <dbReference type="ARBA" id="ARBA00004430"/>
    </source>
</evidence>
<keyword evidence="9" id="KW-1185">Reference proteome</keyword>
<feature type="repeat" description="TPR" evidence="4">
    <location>
        <begin position="418"/>
        <end position="451"/>
    </location>
</feature>
<dbReference type="EMBL" id="CATOUU010001060">
    <property type="protein sequence ID" value="CAI9969497.1"/>
    <property type="molecule type" value="Genomic_DNA"/>
</dbReference>
<feature type="repeat" description="TPR" evidence="4">
    <location>
        <begin position="89"/>
        <end position="122"/>
    </location>
</feature>
<dbReference type="InterPro" id="IPR011990">
    <property type="entry name" value="TPR-like_helical_dom_sf"/>
</dbReference>
<name>A0AA86QMQ2_9EUKA</name>
<dbReference type="EMBL" id="CAXDID020000106">
    <property type="protein sequence ID" value="CAL6027949.1"/>
    <property type="molecule type" value="Genomic_DNA"/>
</dbReference>